<dbReference type="OrthoDB" id="1001531at2759"/>
<name>A0A7J8U452_9ROSI</name>
<dbReference type="AlphaFoldDB" id="A0A7J8U452"/>
<sequence length="109" mass="12932">MLATLYQELCWTTELDKMSTNGHMLLLHRWNFGPSYVGLLKQLEDIWLLLDKCSKAEDVKVSLVVYATMEMHKSDQVMRQFGWRQNILPPLQDIEALHKFDLRRETHEN</sequence>
<accession>A0A7J8U452</accession>
<gene>
    <name evidence="1" type="ORF">Goklo_013344</name>
</gene>
<proteinExistence type="predicted"/>
<evidence type="ECO:0000313" key="1">
    <source>
        <dbReference type="EMBL" id="MBA0645221.1"/>
    </source>
</evidence>
<evidence type="ECO:0000313" key="2">
    <source>
        <dbReference type="Proteomes" id="UP000593573"/>
    </source>
</evidence>
<dbReference type="Proteomes" id="UP000593573">
    <property type="component" value="Unassembled WGS sequence"/>
</dbReference>
<protein>
    <submittedName>
        <fullName evidence="1">Uncharacterized protein</fullName>
    </submittedName>
</protein>
<keyword evidence="2" id="KW-1185">Reference proteome</keyword>
<comment type="caution">
    <text evidence="1">The sequence shown here is derived from an EMBL/GenBank/DDBJ whole genome shotgun (WGS) entry which is preliminary data.</text>
</comment>
<organism evidence="1 2">
    <name type="scientific">Gossypium klotzschianum</name>
    <dbReference type="NCBI Taxonomy" id="34286"/>
    <lineage>
        <taxon>Eukaryota</taxon>
        <taxon>Viridiplantae</taxon>
        <taxon>Streptophyta</taxon>
        <taxon>Embryophyta</taxon>
        <taxon>Tracheophyta</taxon>
        <taxon>Spermatophyta</taxon>
        <taxon>Magnoliopsida</taxon>
        <taxon>eudicotyledons</taxon>
        <taxon>Gunneridae</taxon>
        <taxon>Pentapetalae</taxon>
        <taxon>rosids</taxon>
        <taxon>malvids</taxon>
        <taxon>Malvales</taxon>
        <taxon>Malvaceae</taxon>
        <taxon>Malvoideae</taxon>
        <taxon>Gossypium</taxon>
    </lineage>
</organism>
<reference evidence="1 2" key="1">
    <citation type="journal article" date="2019" name="Genome Biol. Evol.">
        <title>Insights into the evolution of the New World diploid cottons (Gossypium, subgenus Houzingenia) based on genome sequencing.</title>
        <authorList>
            <person name="Grover C.E."/>
            <person name="Arick M.A. 2nd"/>
            <person name="Thrash A."/>
            <person name="Conover J.L."/>
            <person name="Sanders W.S."/>
            <person name="Peterson D.G."/>
            <person name="Frelichowski J.E."/>
            <person name="Scheffler J.A."/>
            <person name="Scheffler B.E."/>
            <person name="Wendel J.F."/>
        </authorList>
    </citation>
    <scope>NUCLEOTIDE SEQUENCE [LARGE SCALE GENOMIC DNA]</scope>
    <source>
        <strain evidence="1">57</strain>
        <tissue evidence="1">Leaf</tissue>
    </source>
</reference>
<dbReference type="EMBL" id="JABFAB010000004">
    <property type="protein sequence ID" value="MBA0645221.1"/>
    <property type="molecule type" value="Genomic_DNA"/>
</dbReference>